<keyword evidence="1" id="KW-0677">Repeat</keyword>
<dbReference type="SUPFAM" id="SSF50151">
    <property type="entry name" value="SacY-like RNA-binding domain"/>
    <property type="match status" value="1"/>
</dbReference>
<dbReference type="RefSeq" id="WP_123934321.1">
    <property type="nucleotide sequence ID" value="NZ_BSUW01000001.1"/>
</dbReference>
<sequence>MLTIKKVLNSSVVLADKDGSEMIVLGKGIGFSRKKEELLDENDIDKIFIPLNESKNEYILELIDDIPLAFFELTKKIVALAEERLNTKLNNNIFLTLTDHLHFALDRYQKGINIANRLYWEIKNYYPKEYAISTQAVEMINQYFDITLPQEEAANVAFHLINAQSESDSTDSLASAKMIGGIVNMVRYSIQTEIDEDSVHYLRFITHVKYFVERFYTGKLMDDEGGSELYKQMWTLYPSAMEIGIKVQDYLTKMYGKTISEEEVAYLGVHINRLMNKSS</sequence>
<evidence type="ECO:0000313" key="4">
    <source>
        <dbReference type="EMBL" id="GMA73219.1"/>
    </source>
</evidence>
<feature type="domain" description="PRD" evidence="2">
    <location>
        <begin position="65"/>
        <end position="170"/>
    </location>
</feature>
<dbReference type="AlphaFoldDB" id="A0AA37XNR2"/>
<dbReference type="Gene3D" id="2.30.24.10">
    <property type="entry name" value="CAT RNA-binding domain"/>
    <property type="match status" value="1"/>
</dbReference>
<dbReference type="EMBL" id="BSUW01000001">
    <property type="protein sequence ID" value="GMA73219.1"/>
    <property type="molecule type" value="Genomic_DNA"/>
</dbReference>
<reference evidence="3" key="3">
    <citation type="submission" date="2018-03" db="EMBL/GenBank/DDBJ databases">
        <authorList>
            <person name="Jeon C.O."/>
        </authorList>
    </citation>
    <scope>NUCLEOTIDE SEQUENCE</scope>
    <source>
        <strain evidence="3">JCM 31126</strain>
    </source>
</reference>
<dbReference type="KEGG" id="too:C7K38_02005"/>
<dbReference type="InterPro" id="IPR036650">
    <property type="entry name" value="CAT_RNA-bd_dom_sf"/>
</dbReference>
<name>A0AA37XNR2_9ENTE</name>
<dbReference type="Pfam" id="PF03123">
    <property type="entry name" value="CAT_RBD"/>
    <property type="match status" value="1"/>
</dbReference>
<reference evidence="4 6" key="2">
    <citation type="journal article" date="2014" name="Int. J. Syst. Evol. Microbiol.">
        <title>Complete genome sequence of Corynebacterium casei LMG S-19264T (=DSM 44701T), isolated from a smear-ripened cheese.</title>
        <authorList>
            <consortium name="US DOE Joint Genome Institute (JGI-PGF)"/>
            <person name="Walter F."/>
            <person name="Albersmeier A."/>
            <person name="Kalinowski J."/>
            <person name="Ruckert C."/>
        </authorList>
    </citation>
    <scope>NUCLEOTIDE SEQUENCE [LARGE SCALE GENOMIC DNA]</scope>
    <source>
        <strain evidence="4 6">NBRC 114545</strain>
    </source>
</reference>
<protein>
    <submittedName>
        <fullName evidence="4">Transcription antiterminator BglG</fullName>
    </submittedName>
</protein>
<evidence type="ECO:0000313" key="3">
    <source>
        <dbReference type="EMBL" id="AYW47256.1"/>
    </source>
</evidence>
<dbReference type="PROSITE" id="PS51372">
    <property type="entry name" value="PRD_2"/>
    <property type="match status" value="2"/>
</dbReference>
<dbReference type="PANTHER" id="PTHR30185:SF15">
    <property type="entry name" value="CRYPTIC BETA-GLUCOSIDE BGL OPERON ANTITERMINATOR"/>
    <property type="match status" value="1"/>
</dbReference>
<dbReference type="PANTHER" id="PTHR30185">
    <property type="entry name" value="CRYPTIC BETA-GLUCOSIDE BGL OPERON ANTITERMINATOR"/>
    <property type="match status" value="1"/>
</dbReference>
<dbReference type="Gene3D" id="1.10.1790.10">
    <property type="entry name" value="PRD domain"/>
    <property type="match status" value="2"/>
</dbReference>
<reference evidence="3 5" key="1">
    <citation type="journal article" date="2012" name="Int. J. Syst. Evol. Microbiol.">
        <title>Characterization of Tetragenococcus strains from sugar thick juice reveals a novel species, Tetragenococcus osmophilus sp. nov., and divides Tetragenococcus halophilus into two subspecies, T. halophilus subsp. halophilus subsp. nov. and T. halophilus subsp. flandriensis subsp. nov.</title>
        <authorList>
            <person name="Juste A."/>
            <person name="Van Trappen S."/>
            <person name="Verreth C."/>
            <person name="Cleenwerck I."/>
            <person name="De Vos P."/>
            <person name="Lievens B."/>
            <person name="Willems K.A."/>
        </authorList>
    </citation>
    <scope>NUCLEOTIDE SEQUENCE [LARGE SCALE GENOMIC DNA]</scope>
    <source>
        <strain evidence="3 5">JCM 31126</strain>
    </source>
</reference>
<evidence type="ECO:0000259" key="2">
    <source>
        <dbReference type="PROSITE" id="PS51372"/>
    </source>
</evidence>
<evidence type="ECO:0000313" key="5">
    <source>
        <dbReference type="Proteomes" id="UP000268310"/>
    </source>
</evidence>
<dbReference type="InterPro" id="IPR011608">
    <property type="entry name" value="PRD"/>
</dbReference>
<evidence type="ECO:0000256" key="1">
    <source>
        <dbReference type="ARBA" id="ARBA00022737"/>
    </source>
</evidence>
<accession>A0AA37XNR2</accession>
<dbReference type="GO" id="GO:0006355">
    <property type="term" value="P:regulation of DNA-templated transcription"/>
    <property type="evidence" value="ECO:0007669"/>
    <property type="project" value="InterPro"/>
</dbReference>
<reference evidence="4" key="4">
    <citation type="submission" date="2023-02" db="EMBL/GenBank/DDBJ databases">
        <authorList>
            <person name="Sun Q."/>
            <person name="Mori K."/>
        </authorList>
    </citation>
    <scope>NUCLEOTIDE SEQUENCE</scope>
    <source>
        <strain evidence="4">NBRC 114545</strain>
    </source>
</reference>
<dbReference type="InterPro" id="IPR004341">
    <property type="entry name" value="CAT_RNA-bd_dom"/>
</dbReference>
<dbReference type="Pfam" id="PF00874">
    <property type="entry name" value="PRD"/>
    <property type="match status" value="2"/>
</dbReference>
<dbReference type="InterPro" id="IPR036634">
    <property type="entry name" value="PRD_sf"/>
</dbReference>
<gene>
    <name evidence="4" type="primary">bglG2</name>
    <name evidence="3" type="ORF">C7K38_02005</name>
    <name evidence="4" type="ORF">GCM10025885_22680</name>
</gene>
<organism evidence="4 6">
    <name type="scientific">Tetragenococcus osmophilus</name>
    <dbReference type="NCBI Taxonomy" id="526944"/>
    <lineage>
        <taxon>Bacteria</taxon>
        <taxon>Bacillati</taxon>
        <taxon>Bacillota</taxon>
        <taxon>Bacilli</taxon>
        <taxon>Lactobacillales</taxon>
        <taxon>Enterococcaceae</taxon>
        <taxon>Tetragenococcus</taxon>
    </lineage>
</organism>
<dbReference type="EMBL" id="CP027783">
    <property type="protein sequence ID" value="AYW47256.1"/>
    <property type="molecule type" value="Genomic_DNA"/>
</dbReference>
<feature type="domain" description="PRD" evidence="2">
    <location>
        <begin position="171"/>
        <end position="279"/>
    </location>
</feature>
<dbReference type="SUPFAM" id="SSF63520">
    <property type="entry name" value="PTS-regulatory domain, PRD"/>
    <property type="match status" value="2"/>
</dbReference>
<dbReference type="GO" id="GO:0003723">
    <property type="term" value="F:RNA binding"/>
    <property type="evidence" value="ECO:0007669"/>
    <property type="project" value="InterPro"/>
</dbReference>
<dbReference type="InterPro" id="IPR050661">
    <property type="entry name" value="BglG_antiterminators"/>
</dbReference>
<keyword evidence="5" id="KW-1185">Reference proteome</keyword>
<proteinExistence type="predicted"/>
<evidence type="ECO:0000313" key="6">
    <source>
        <dbReference type="Proteomes" id="UP001157039"/>
    </source>
</evidence>
<dbReference type="Proteomes" id="UP001157039">
    <property type="component" value="Unassembled WGS sequence"/>
</dbReference>
<dbReference type="SMART" id="SM01061">
    <property type="entry name" value="CAT_RBD"/>
    <property type="match status" value="1"/>
</dbReference>
<dbReference type="Proteomes" id="UP000268310">
    <property type="component" value="Chromosome"/>
</dbReference>